<organism evidence="2 3">
    <name type="scientific">Aspergillus kawachii</name>
    <name type="common">White koji mold</name>
    <name type="synonym">Aspergillus awamori var. kawachi</name>
    <dbReference type="NCBI Taxonomy" id="1069201"/>
    <lineage>
        <taxon>Eukaryota</taxon>
        <taxon>Fungi</taxon>
        <taxon>Dikarya</taxon>
        <taxon>Ascomycota</taxon>
        <taxon>Pezizomycotina</taxon>
        <taxon>Eurotiomycetes</taxon>
        <taxon>Eurotiomycetidae</taxon>
        <taxon>Eurotiales</taxon>
        <taxon>Aspergillaceae</taxon>
        <taxon>Aspergillus</taxon>
        <taxon>Aspergillus subgen. Circumdati</taxon>
    </lineage>
</organism>
<sequence length="88" mass="9669">MRFTTVAIEGDTYKIAGVARGGGAGRGLATVHRGLDGSRPIEQATGSTSRKARNGRRDGKEEKPASRQIKCRVAKEKGKEEDWREREK</sequence>
<evidence type="ECO:0000313" key="3">
    <source>
        <dbReference type="Proteomes" id="UP000075230"/>
    </source>
</evidence>
<feature type="compositionally biased region" description="Basic and acidic residues" evidence="1">
    <location>
        <begin position="73"/>
        <end position="88"/>
    </location>
</feature>
<evidence type="ECO:0000256" key="1">
    <source>
        <dbReference type="SAM" id="MobiDB-lite"/>
    </source>
</evidence>
<name>A0A146FA16_ASPKA</name>
<reference evidence="3" key="2">
    <citation type="submission" date="2016-02" db="EMBL/GenBank/DDBJ databases">
        <title>Genome sequencing of Aspergillus luchuensis NBRC 4314.</title>
        <authorList>
            <person name="Yamada O."/>
        </authorList>
    </citation>
    <scope>NUCLEOTIDE SEQUENCE [LARGE SCALE GENOMIC DNA]</scope>
    <source>
        <strain evidence="3">RIB 2604</strain>
    </source>
</reference>
<evidence type="ECO:0000313" key="2">
    <source>
        <dbReference type="EMBL" id="GAT22785.1"/>
    </source>
</evidence>
<proteinExistence type="predicted"/>
<reference evidence="2 3" key="1">
    <citation type="journal article" date="2016" name="DNA Res.">
        <title>Genome sequence of Aspergillus luchuensis NBRC 4314.</title>
        <authorList>
            <person name="Yamada O."/>
            <person name="Machida M."/>
            <person name="Hosoyama A."/>
            <person name="Goto M."/>
            <person name="Takahashi T."/>
            <person name="Futagami T."/>
            <person name="Yamagata Y."/>
            <person name="Takeuchi M."/>
            <person name="Kobayashi T."/>
            <person name="Koike H."/>
            <person name="Abe K."/>
            <person name="Asai K."/>
            <person name="Arita M."/>
            <person name="Fujita N."/>
            <person name="Fukuda K."/>
            <person name="Higa K."/>
            <person name="Horikawa H."/>
            <person name="Ishikawa T."/>
            <person name="Jinno K."/>
            <person name="Kato Y."/>
            <person name="Kirimura K."/>
            <person name="Mizutani O."/>
            <person name="Nakasone K."/>
            <person name="Sano M."/>
            <person name="Shiraishi Y."/>
            <person name="Tsukahara M."/>
            <person name="Gomi K."/>
        </authorList>
    </citation>
    <scope>NUCLEOTIDE SEQUENCE [LARGE SCALE GENOMIC DNA]</scope>
    <source>
        <strain evidence="2 3">RIB 2604</strain>
    </source>
</reference>
<feature type="region of interest" description="Disordered" evidence="1">
    <location>
        <begin position="31"/>
        <end position="88"/>
    </location>
</feature>
<protein>
    <submittedName>
        <fullName evidence="2">ZIP Zinc transporter</fullName>
    </submittedName>
</protein>
<feature type="compositionally biased region" description="Basic and acidic residues" evidence="1">
    <location>
        <begin position="55"/>
        <end position="65"/>
    </location>
</feature>
<accession>A0A146FA16</accession>
<comment type="caution">
    <text evidence="2">The sequence shown here is derived from an EMBL/GenBank/DDBJ whole genome shotgun (WGS) entry which is preliminary data.</text>
</comment>
<dbReference type="AlphaFoldDB" id="A0A146FA16"/>
<dbReference type="Proteomes" id="UP000075230">
    <property type="component" value="Unassembled WGS sequence"/>
</dbReference>
<gene>
    <name evidence="2" type="ORF">RIB2604_01602000</name>
</gene>
<dbReference type="EMBL" id="BCWF01000016">
    <property type="protein sequence ID" value="GAT22785.1"/>
    <property type="molecule type" value="Genomic_DNA"/>
</dbReference>